<dbReference type="EMBL" id="CP047156">
    <property type="protein sequence ID" value="QHC02051.1"/>
    <property type="molecule type" value="Genomic_DNA"/>
</dbReference>
<organism evidence="1 2">
    <name type="scientific">Epidermidibacterium keratini</name>
    <dbReference type="NCBI Taxonomy" id="1891644"/>
    <lineage>
        <taxon>Bacteria</taxon>
        <taxon>Bacillati</taxon>
        <taxon>Actinomycetota</taxon>
        <taxon>Actinomycetes</taxon>
        <taxon>Sporichthyales</taxon>
        <taxon>Sporichthyaceae</taxon>
        <taxon>Epidermidibacterium</taxon>
    </lineage>
</organism>
<evidence type="ECO:0000313" key="1">
    <source>
        <dbReference type="EMBL" id="QHC02051.1"/>
    </source>
</evidence>
<reference evidence="1 2" key="1">
    <citation type="journal article" date="2018" name="Int. J. Syst. Evol. Microbiol.">
        <title>Epidermidibacterium keratini gen. nov., sp. nov., a member of the family Sporichthyaceae, isolated from keratin epidermis.</title>
        <authorList>
            <person name="Lee D.G."/>
            <person name="Trujillo M.E."/>
            <person name="Kang S."/>
            <person name="Nam J.J."/>
            <person name="Kim Y.J."/>
        </authorList>
    </citation>
    <scope>NUCLEOTIDE SEQUENCE [LARGE SCALE GENOMIC DNA]</scope>
    <source>
        <strain evidence="1 2">EPI-7</strain>
    </source>
</reference>
<keyword evidence="2" id="KW-1185">Reference proteome</keyword>
<dbReference type="InParanoid" id="A0A7L4YS25"/>
<proteinExistence type="predicted"/>
<dbReference type="KEGG" id="eke:EK0264_18405"/>
<gene>
    <name evidence="1" type="ORF">EK0264_18405</name>
</gene>
<name>A0A7L4YS25_9ACTN</name>
<sequence>MVLWICVGVVVLGLGVLAVLLFDLKGKADRLKRAVALTDSALTPQVEIVRAGIETLQAREESETAAPTNSPASR</sequence>
<dbReference type="Proteomes" id="UP000463857">
    <property type="component" value="Chromosome"/>
</dbReference>
<evidence type="ECO:0000313" key="2">
    <source>
        <dbReference type="Proteomes" id="UP000463857"/>
    </source>
</evidence>
<dbReference type="AlphaFoldDB" id="A0A7L4YS25"/>
<protein>
    <submittedName>
        <fullName evidence="1">Uncharacterized protein</fullName>
    </submittedName>
</protein>
<dbReference type="RefSeq" id="WP_159547175.1">
    <property type="nucleotide sequence ID" value="NZ_CP047156.1"/>
</dbReference>
<accession>A0A7L4YS25</accession>